<evidence type="ECO:0000313" key="1">
    <source>
        <dbReference type="EMBL" id="OOQ59383.1"/>
    </source>
</evidence>
<dbReference type="Proteomes" id="UP000189739">
    <property type="component" value="Unassembled WGS sequence"/>
</dbReference>
<protein>
    <submittedName>
        <fullName evidence="1">Uncharacterized protein</fullName>
    </submittedName>
</protein>
<organism evidence="1 2">
    <name type="scientific">Mucilaginibacter pedocola</name>
    <dbReference type="NCBI Taxonomy" id="1792845"/>
    <lineage>
        <taxon>Bacteria</taxon>
        <taxon>Pseudomonadati</taxon>
        <taxon>Bacteroidota</taxon>
        <taxon>Sphingobacteriia</taxon>
        <taxon>Sphingobacteriales</taxon>
        <taxon>Sphingobacteriaceae</taxon>
        <taxon>Mucilaginibacter</taxon>
    </lineage>
</organism>
<dbReference type="OrthoDB" id="609485at2"/>
<dbReference type="STRING" id="1792845.BC343_28245"/>
<name>A0A1S9PEL0_9SPHI</name>
<proteinExistence type="predicted"/>
<dbReference type="RefSeq" id="WP_078348709.1">
    <property type="nucleotide sequence ID" value="NZ_MBTF01000013.1"/>
</dbReference>
<accession>A0A1S9PEL0</accession>
<reference evidence="1 2" key="1">
    <citation type="submission" date="2016-07" db="EMBL/GenBank/DDBJ databases">
        <title>Genomic analysis of zinc-resistant bacterium Mucilaginibacter pedocola TBZ30.</title>
        <authorList>
            <person name="Huang J."/>
            <person name="Tang J."/>
        </authorList>
    </citation>
    <scope>NUCLEOTIDE SEQUENCE [LARGE SCALE GENOMIC DNA]</scope>
    <source>
        <strain evidence="1 2">TBZ30</strain>
    </source>
</reference>
<keyword evidence="2" id="KW-1185">Reference proteome</keyword>
<dbReference type="AlphaFoldDB" id="A0A1S9PEL0"/>
<comment type="caution">
    <text evidence="1">The sequence shown here is derived from an EMBL/GenBank/DDBJ whole genome shotgun (WGS) entry which is preliminary data.</text>
</comment>
<gene>
    <name evidence="1" type="ORF">BC343_28245</name>
</gene>
<sequence>MEITEKQLIEAGKTTLYDLVARRINGFHVGNTFKESMFTKVAYHPDGQALVVGINMVADIIVDGQATSLFSANNEPPYDNPNPQAAIDFMKSMSADNVKSVKLGEGTKLFIVVTTRGGHGFFTKSSYNIVAYRPIPYCMPKQFYRPKYDVKNTAPTVPRPTVHWEPNVITDSTGKTNLSFYAADKPGTYTVIVEGTDMQGNFGRHVGKIVIGATAPKDKKVIGK</sequence>
<evidence type="ECO:0000313" key="2">
    <source>
        <dbReference type="Proteomes" id="UP000189739"/>
    </source>
</evidence>
<dbReference type="EMBL" id="MBTF01000013">
    <property type="protein sequence ID" value="OOQ59383.1"/>
    <property type="molecule type" value="Genomic_DNA"/>
</dbReference>